<dbReference type="AlphaFoldDB" id="A0A1G2HJY5"/>
<evidence type="ECO:0000259" key="2">
    <source>
        <dbReference type="SMART" id="SM00849"/>
    </source>
</evidence>
<dbReference type="GO" id="GO:0016787">
    <property type="term" value="F:hydrolase activity"/>
    <property type="evidence" value="ECO:0007669"/>
    <property type="project" value="UniProtKB-KW"/>
</dbReference>
<dbReference type="Pfam" id="PF10996">
    <property type="entry name" value="Beta-Casp"/>
    <property type="match status" value="1"/>
</dbReference>
<proteinExistence type="predicted"/>
<evidence type="ECO:0000256" key="1">
    <source>
        <dbReference type="ARBA" id="ARBA00022801"/>
    </source>
</evidence>
<accession>A0A1G2HJY5</accession>
<dbReference type="PANTHER" id="PTHR11203:SF37">
    <property type="entry name" value="INTEGRATOR COMPLEX SUBUNIT 11"/>
    <property type="match status" value="1"/>
</dbReference>
<name>A0A1G2HJY5_9BACT</name>
<dbReference type="InterPro" id="IPR011108">
    <property type="entry name" value="RMMBL"/>
</dbReference>
<evidence type="ECO:0000313" key="5">
    <source>
        <dbReference type="Proteomes" id="UP000178509"/>
    </source>
</evidence>
<reference evidence="4 5" key="1">
    <citation type="journal article" date="2016" name="Nat. Commun.">
        <title>Thousands of microbial genomes shed light on interconnected biogeochemical processes in an aquifer system.</title>
        <authorList>
            <person name="Anantharaman K."/>
            <person name="Brown C.T."/>
            <person name="Hug L.A."/>
            <person name="Sharon I."/>
            <person name="Castelle C.J."/>
            <person name="Probst A.J."/>
            <person name="Thomas B.C."/>
            <person name="Singh A."/>
            <person name="Wilkins M.J."/>
            <person name="Karaoz U."/>
            <person name="Brodie E.L."/>
            <person name="Williams K.H."/>
            <person name="Hubbard S.S."/>
            <person name="Banfield J.F."/>
        </authorList>
    </citation>
    <scope>NUCLEOTIDE SEQUENCE [LARGE SCALE GENOMIC DNA]</scope>
</reference>
<dbReference type="Proteomes" id="UP000178509">
    <property type="component" value="Unassembled WGS sequence"/>
</dbReference>
<organism evidence="4 5">
    <name type="scientific">Candidatus Spechtbacteria bacterium RIFCSPLOWO2_02_FULL_38_8</name>
    <dbReference type="NCBI Taxonomy" id="1802164"/>
    <lineage>
        <taxon>Bacteria</taxon>
        <taxon>Candidatus Spechtiibacteriota</taxon>
    </lineage>
</organism>
<dbReference type="SUPFAM" id="SSF56281">
    <property type="entry name" value="Metallo-hydrolase/oxidoreductase"/>
    <property type="match status" value="1"/>
</dbReference>
<dbReference type="GO" id="GO:0004521">
    <property type="term" value="F:RNA endonuclease activity"/>
    <property type="evidence" value="ECO:0007669"/>
    <property type="project" value="TreeGrafter"/>
</dbReference>
<protein>
    <recommendedName>
        <fullName evidence="6">MBL fold hydrolase</fullName>
    </recommendedName>
</protein>
<comment type="caution">
    <text evidence="4">The sequence shown here is derived from an EMBL/GenBank/DDBJ whole genome shotgun (WGS) entry which is preliminary data.</text>
</comment>
<evidence type="ECO:0000259" key="3">
    <source>
        <dbReference type="SMART" id="SM01027"/>
    </source>
</evidence>
<dbReference type="Gene3D" id="3.40.50.10890">
    <property type="match status" value="1"/>
</dbReference>
<dbReference type="SMART" id="SM01027">
    <property type="entry name" value="Beta-Casp"/>
    <property type="match status" value="1"/>
</dbReference>
<dbReference type="Gene3D" id="3.60.15.10">
    <property type="entry name" value="Ribonuclease Z/Hydroxyacylglutathione hydrolase-like"/>
    <property type="match status" value="1"/>
</dbReference>
<evidence type="ECO:0008006" key="6">
    <source>
        <dbReference type="Google" id="ProtNLM"/>
    </source>
</evidence>
<keyword evidence="1" id="KW-0378">Hydrolase</keyword>
<evidence type="ECO:0000313" key="4">
    <source>
        <dbReference type="EMBL" id="OGZ62531.1"/>
    </source>
</evidence>
<sequence>MSKITFYGGALSVTGANYLIETKISKVVVDVGMIQGCSTCSAANHEPFFYDVSTVDAVFITHAHIDHLGRLPKFIKEGFNGPVYTSEPTAALAPIMLEDAHGIDEEEAERRGKEPMYSSKDLEKTIEYLRPKKYNERFRVTQDIDARLQDAGHILGSTIFEIWIKNGKSQETKLVFSGDLGNASMPLMNPPAKIDNADYIFVESVYGDRIHENIAQSRQAVTQAIKETVARRGVLMVPTFALERTQELLFELNNLVENNLVPRVPVFLDSPLAIKATEVYRRFSHYFNKKAYGQILAGDKLFEFPLLESALSSEQSKQINNVPSPKVVIAGSGMSTAGRILHHEKRYLSDSKSELLIIGYQANGTLGRQILDGAREVKIHGMKVPVRAHIKSIGGYSAHADQPALVEWVGNMKEVKKVFCIQGEKESAEALAQRIKKDLKVDAVAPRPFEEFEF</sequence>
<dbReference type="Pfam" id="PF07521">
    <property type="entry name" value="RMMBL"/>
    <property type="match status" value="1"/>
</dbReference>
<feature type="domain" description="Metallo-beta-lactamase" evidence="2">
    <location>
        <begin position="14"/>
        <end position="218"/>
    </location>
</feature>
<dbReference type="InterPro" id="IPR050698">
    <property type="entry name" value="MBL"/>
</dbReference>
<dbReference type="Pfam" id="PF00753">
    <property type="entry name" value="Lactamase_B"/>
    <property type="match status" value="1"/>
</dbReference>
<feature type="domain" description="Beta-Casp" evidence="3">
    <location>
        <begin position="245"/>
        <end position="370"/>
    </location>
</feature>
<dbReference type="InterPro" id="IPR001279">
    <property type="entry name" value="Metallo-B-lactamas"/>
</dbReference>
<dbReference type="STRING" id="1802164.A3H51_00765"/>
<dbReference type="InterPro" id="IPR036866">
    <property type="entry name" value="RibonucZ/Hydroxyglut_hydro"/>
</dbReference>
<dbReference type="CDD" id="cd16295">
    <property type="entry name" value="TTHA0252-CPSF-like_MBL-fold"/>
    <property type="match status" value="1"/>
</dbReference>
<dbReference type="PANTHER" id="PTHR11203">
    <property type="entry name" value="CLEAVAGE AND POLYADENYLATION SPECIFICITY FACTOR FAMILY MEMBER"/>
    <property type="match status" value="1"/>
</dbReference>
<dbReference type="SMART" id="SM00849">
    <property type="entry name" value="Lactamase_B"/>
    <property type="match status" value="1"/>
</dbReference>
<dbReference type="InterPro" id="IPR022712">
    <property type="entry name" value="Beta_Casp"/>
</dbReference>
<dbReference type="EMBL" id="MHOJ01000017">
    <property type="protein sequence ID" value="OGZ62531.1"/>
    <property type="molecule type" value="Genomic_DNA"/>
</dbReference>
<gene>
    <name evidence="4" type="ORF">A3H51_00765</name>
</gene>